<dbReference type="EMBL" id="FTPD01000067">
    <property type="protein sequence ID" value="SIT59323.1"/>
    <property type="molecule type" value="Genomic_DNA"/>
</dbReference>
<dbReference type="RefSeq" id="WP_167378900.1">
    <property type="nucleotide sequence ID" value="NZ_FTPD01000067.1"/>
</dbReference>
<protein>
    <submittedName>
        <fullName evidence="1">Uncharacterized protein</fullName>
    </submittedName>
</protein>
<gene>
    <name evidence="1" type="ORF">BQ8794_70253</name>
</gene>
<accession>A0A1R3VJ63</accession>
<name>A0A1R3VJ63_9HYPH</name>
<dbReference type="AlphaFoldDB" id="A0A1R3VJ63"/>
<evidence type="ECO:0000313" key="1">
    <source>
        <dbReference type="EMBL" id="SIT59323.1"/>
    </source>
</evidence>
<proteinExistence type="predicted"/>
<evidence type="ECO:0000313" key="2">
    <source>
        <dbReference type="Proteomes" id="UP000188388"/>
    </source>
</evidence>
<organism evidence="1 2">
    <name type="scientific">Mesorhizobium prunaredense</name>
    <dbReference type="NCBI Taxonomy" id="1631249"/>
    <lineage>
        <taxon>Bacteria</taxon>
        <taxon>Pseudomonadati</taxon>
        <taxon>Pseudomonadota</taxon>
        <taxon>Alphaproteobacteria</taxon>
        <taxon>Hyphomicrobiales</taxon>
        <taxon>Phyllobacteriaceae</taxon>
        <taxon>Mesorhizobium</taxon>
    </lineage>
</organism>
<dbReference type="Proteomes" id="UP000188388">
    <property type="component" value="Unassembled WGS sequence"/>
</dbReference>
<keyword evidence="2" id="KW-1185">Reference proteome</keyword>
<reference evidence="2" key="1">
    <citation type="submission" date="2017-01" db="EMBL/GenBank/DDBJ databases">
        <authorList>
            <person name="Brunel B."/>
        </authorList>
    </citation>
    <scope>NUCLEOTIDE SEQUENCE [LARGE SCALE GENOMIC DNA]</scope>
</reference>
<dbReference type="STRING" id="1631249.BQ8794_70253"/>
<sequence length="46" mass="5567">MALRIKLPGDRVRERERRVPVMKIGSLYFIWWSNSQPHNKPQDSHH</sequence>